<keyword evidence="3 10" id="KW-0813">Transport</keyword>
<dbReference type="InterPro" id="IPR018108">
    <property type="entry name" value="MCP_transmembrane"/>
</dbReference>
<organism evidence="11 12">
    <name type="scientific">Basidiobolus ranarum</name>
    <dbReference type="NCBI Taxonomy" id="34480"/>
    <lineage>
        <taxon>Eukaryota</taxon>
        <taxon>Fungi</taxon>
        <taxon>Fungi incertae sedis</taxon>
        <taxon>Zoopagomycota</taxon>
        <taxon>Entomophthoromycotina</taxon>
        <taxon>Basidiobolomycetes</taxon>
        <taxon>Basidiobolales</taxon>
        <taxon>Basidiobolaceae</taxon>
        <taxon>Basidiobolus</taxon>
    </lineage>
</organism>
<name>A0ABR2WBS7_9FUNG</name>
<sequence length="333" mass="36536">MPEISTVPEPLAMTNSVNGQSVDPPYLHVLIAGGLGGSIADFIMHSVDTVKTRLQGQPFPPKYENMFHAYRTILREEGVTRGLYSGIGPAMTGSIPGTTIYFGTYEFVKRTCIEKGIPDSVCHLAAGAIGDLAASVIYVPSEVLKTRMQLQGRYNNPNFTSGYNYKNSLHALRMIVKYDGFRALYNGFRATILRDVPFSALQFAFYEKLKKVSLDGRSNKSKPLSLPIEIGIGALAGGAAGAITTPLDVMKTLLQTQVKTPTQSKKGVPHKYYTGIVDGLIWNYRQEGIKGLFRGIGPRVFWTALQSGGMFVIYEQVLLLIEEMNSIDSLSYS</sequence>
<reference evidence="11 12" key="1">
    <citation type="submission" date="2023-04" db="EMBL/GenBank/DDBJ databases">
        <title>Genome of Basidiobolus ranarum AG-B5.</title>
        <authorList>
            <person name="Stajich J.E."/>
            <person name="Carter-House D."/>
            <person name="Gryganskyi A."/>
        </authorList>
    </citation>
    <scope>NUCLEOTIDE SEQUENCE [LARGE SCALE GENOMIC DNA]</scope>
    <source>
        <strain evidence="11 12">AG-B5</strain>
    </source>
</reference>
<dbReference type="PRINTS" id="PR00926">
    <property type="entry name" value="MITOCARRIER"/>
</dbReference>
<keyword evidence="6" id="KW-1133">Transmembrane helix</keyword>
<dbReference type="Proteomes" id="UP001479436">
    <property type="component" value="Unassembled WGS sequence"/>
</dbReference>
<evidence type="ECO:0000256" key="3">
    <source>
        <dbReference type="ARBA" id="ARBA00022448"/>
    </source>
</evidence>
<evidence type="ECO:0000313" key="11">
    <source>
        <dbReference type="EMBL" id="KAK9729672.1"/>
    </source>
</evidence>
<dbReference type="SUPFAM" id="SSF103506">
    <property type="entry name" value="Mitochondrial carrier"/>
    <property type="match status" value="1"/>
</dbReference>
<dbReference type="InterPro" id="IPR023395">
    <property type="entry name" value="MCP_dom_sf"/>
</dbReference>
<comment type="subcellular location">
    <subcellularLocation>
        <location evidence="1">Mitochondrion membrane</location>
        <topology evidence="1">Multi-pass membrane protein</topology>
    </subcellularLocation>
</comment>
<keyword evidence="8 9" id="KW-0472">Membrane</keyword>
<keyword evidence="12" id="KW-1185">Reference proteome</keyword>
<evidence type="ECO:0000256" key="1">
    <source>
        <dbReference type="ARBA" id="ARBA00004225"/>
    </source>
</evidence>
<accession>A0ABR2WBS7</accession>
<dbReference type="PANTHER" id="PTHR45667">
    <property type="entry name" value="S-ADENOSYLMETHIONINE MITOCHONDRIAL CARRIER PROTEIN"/>
    <property type="match status" value="1"/>
</dbReference>
<dbReference type="EMBL" id="JASJQH010006877">
    <property type="protein sequence ID" value="KAK9729672.1"/>
    <property type="molecule type" value="Genomic_DNA"/>
</dbReference>
<proteinExistence type="inferred from homology"/>
<comment type="similarity">
    <text evidence="2 10">Belongs to the mitochondrial carrier (TC 2.A.29) family.</text>
</comment>
<evidence type="ECO:0000256" key="9">
    <source>
        <dbReference type="PROSITE-ProRule" id="PRU00282"/>
    </source>
</evidence>
<comment type="caution">
    <text evidence="11">The sequence shown here is derived from an EMBL/GenBank/DDBJ whole genome shotgun (WGS) entry which is preliminary data.</text>
</comment>
<keyword evidence="4 9" id="KW-0812">Transmembrane</keyword>
<protein>
    <recommendedName>
        <fullName evidence="13">Mitochondrial carrier</fullName>
    </recommendedName>
</protein>
<dbReference type="InterPro" id="IPR002067">
    <property type="entry name" value="MCP"/>
</dbReference>
<gene>
    <name evidence="11" type="ORF">K7432_000079</name>
</gene>
<evidence type="ECO:0008006" key="13">
    <source>
        <dbReference type="Google" id="ProtNLM"/>
    </source>
</evidence>
<evidence type="ECO:0000256" key="2">
    <source>
        <dbReference type="ARBA" id="ARBA00006375"/>
    </source>
</evidence>
<evidence type="ECO:0000256" key="5">
    <source>
        <dbReference type="ARBA" id="ARBA00022737"/>
    </source>
</evidence>
<evidence type="ECO:0000256" key="8">
    <source>
        <dbReference type="ARBA" id="ARBA00023136"/>
    </source>
</evidence>
<evidence type="ECO:0000256" key="4">
    <source>
        <dbReference type="ARBA" id="ARBA00022692"/>
    </source>
</evidence>
<evidence type="ECO:0000256" key="6">
    <source>
        <dbReference type="ARBA" id="ARBA00022989"/>
    </source>
</evidence>
<dbReference type="PROSITE" id="PS50920">
    <property type="entry name" value="SOLCAR"/>
    <property type="match status" value="3"/>
</dbReference>
<dbReference type="Pfam" id="PF00153">
    <property type="entry name" value="Mito_carr"/>
    <property type="match status" value="3"/>
</dbReference>
<keyword evidence="7" id="KW-0496">Mitochondrion</keyword>
<evidence type="ECO:0000313" key="12">
    <source>
        <dbReference type="Proteomes" id="UP001479436"/>
    </source>
</evidence>
<feature type="repeat" description="Solcar" evidence="9">
    <location>
        <begin position="118"/>
        <end position="212"/>
    </location>
</feature>
<evidence type="ECO:0000256" key="10">
    <source>
        <dbReference type="RuleBase" id="RU000488"/>
    </source>
</evidence>
<dbReference type="Gene3D" id="1.50.40.10">
    <property type="entry name" value="Mitochondrial carrier domain"/>
    <property type="match status" value="2"/>
</dbReference>
<keyword evidence="5" id="KW-0677">Repeat</keyword>
<feature type="repeat" description="Solcar" evidence="9">
    <location>
        <begin position="224"/>
        <end position="320"/>
    </location>
</feature>
<feature type="repeat" description="Solcar" evidence="9">
    <location>
        <begin position="24"/>
        <end position="111"/>
    </location>
</feature>
<evidence type="ECO:0000256" key="7">
    <source>
        <dbReference type="ARBA" id="ARBA00023128"/>
    </source>
</evidence>